<dbReference type="GO" id="GO:0005975">
    <property type="term" value="P:carbohydrate metabolic process"/>
    <property type="evidence" value="ECO:0007669"/>
    <property type="project" value="InterPro"/>
</dbReference>
<dbReference type="CDD" id="cd18818">
    <property type="entry name" value="GH43_GbtXyl43B-like"/>
    <property type="match status" value="1"/>
</dbReference>
<dbReference type="SUPFAM" id="SSF53474">
    <property type="entry name" value="alpha/beta-Hydrolases"/>
    <property type="match status" value="1"/>
</dbReference>
<dbReference type="Pfam" id="PF04616">
    <property type="entry name" value="Glyco_hydro_43"/>
    <property type="match status" value="1"/>
</dbReference>
<evidence type="ECO:0000256" key="4">
    <source>
        <dbReference type="ARBA" id="ARBA00023295"/>
    </source>
</evidence>
<comment type="similarity">
    <text evidence="1">Belongs to the glycosyl hydrolase 43 family.</text>
</comment>
<sequence length="955" mass="107305">MILTEMKQDLYYVLCYTRLPINEDIYSPKLAYSMHLAYSEDGVHFNELNHNSGVLFAKSTDNPDGTLNAKSLKNPYIFTMADGSFGVVAVRTEADGLEEMHSKGSVLFFITEDFLQYKEMGLIPLKDDTYVNEVKCRYDVSQKKYIIHWSDTEGKYYQNVVTDIKQFTKISKAEQAEPFILDKTITDIEGIVLGNVIQIPKKVAYRLINRLTVPQNIKIEVPSKIEVSSEDSLKKVKAVAVYSDGTRAEKRIDWDTSMIDWNKTGVYTVCGNIHQEHYAFPVAINRADPCIGKWKGKYYFIATNDADNNHTLNIREADNIPDLVDAKEVKILDTTMYEHLGNLLWAPEFHIIGDDLYIFHAGTPGAFEKEQSHVMKLKTGGNPVIATDWIMPERVMKKDGSYLYGEAGITLDMTCFEQNGSIYVIWAQRQFFPVDQGSWLYIAKVDARKPWMLITDPVLLSRPEYGWENNHTFVEEGPFALITDKKIFVTFSGAMVDTTYTVGLLSADKDADLLDPANWMKENYPILTSRSVIGEYGPGHNAFVMDEDGTYWNTYHARAGANQPRSAGIRRVHFDIDGYPVLDLIEEKDLDISLAKVSATVIVNHATAIRQNYKAAVCEEQKGTLTEVSYSVRNYINQSRQLVTNQSISEEEAGRKTVLGEEIIKKCAVYLPAGYDEADKSTKYNVLYLLHGVGGNRYEWSAGNEKHDGYNVICNLFDNLIKNGDIEPLIVIFTEGRSAYDWEDTSFNIDGTNMLGFYYFDYELRYDLIPFIEAKFNTYANIADNTEADISYNRLHRAIGGLSMGGMQSLNLGLGGYRCDSAAYTNREPKWSNGLDTTVEVVGMVDLFAFVGAFSNAPTSSDGDHLGSSIAANGHKLELLYITCGDADGIAYQDGFSKAVKGLANAAGNKIGDSYSVLIKGGVHDHNVWYNGAYNFSRLCFRASYGLMRTYEISI</sequence>
<proteinExistence type="inferred from homology"/>
<dbReference type="RefSeq" id="WP_242993407.1">
    <property type="nucleotide sequence ID" value="NZ_QICS01000002.1"/>
</dbReference>
<dbReference type="SUPFAM" id="SSF75005">
    <property type="entry name" value="Arabinanase/levansucrase/invertase"/>
    <property type="match status" value="2"/>
</dbReference>
<accession>A0A318EUF0</accession>
<dbReference type="Gene3D" id="2.115.10.20">
    <property type="entry name" value="Glycosyl hydrolase domain, family 43"/>
    <property type="match status" value="2"/>
</dbReference>
<evidence type="ECO:0000259" key="5">
    <source>
        <dbReference type="Pfam" id="PF07532"/>
    </source>
</evidence>
<dbReference type="InterPro" id="IPR029058">
    <property type="entry name" value="AB_hydrolase_fold"/>
</dbReference>
<feature type="domain" description="Bacterial Ig-like" evidence="5">
    <location>
        <begin position="240"/>
        <end position="273"/>
    </location>
</feature>
<evidence type="ECO:0000256" key="2">
    <source>
        <dbReference type="ARBA" id="ARBA00022729"/>
    </source>
</evidence>
<dbReference type="PANTHER" id="PTHR43817">
    <property type="entry name" value="GLYCOSYL HYDROLASE"/>
    <property type="match status" value="1"/>
</dbReference>
<organism evidence="6 7">
    <name type="scientific">Lachnotalea glycerini</name>
    <dbReference type="NCBI Taxonomy" id="1763509"/>
    <lineage>
        <taxon>Bacteria</taxon>
        <taxon>Bacillati</taxon>
        <taxon>Bacillota</taxon>
        <taxon>Clostridia</taxon>
        <taxon>Lachnospirales</taxon>
        <taxon>Lachnospiraceae</taxon>
        <taxon>Lachnotalea</taxon>
    </lineage>
</organism>
<keyword evidence="3" id="KW-0378">Hydrolase</keyword>
<name>A0A318EUF0_9FIRM</name>
<dbReference type="InterPro" id="IPR006710">
    <property type="entry name" value="Glyco_hydro_43"/>
</dbReference>
<evidence type="ECO:0000313" key="7">
    <source>
        <dbReference type="Proteomes" id="UP000247523"/>
    </source>
</evidence>
<dbReference type="GO" id="GO:0004553">
    <property type="term" value="F:hydrolase activity, hydrolyzing O-glycosyl compounds"/>
    <property type="evidence" value="ECO:0007669"/>
    <property type="project" value="InterPro"/>
</dbReference>
<dbReference type="Pfam" id="PF00756">
    <property type="entry name" value="Esterase"/>
    <property type="match status" value="1"/>
</dbReference>
<dbReference type="InterPro" id="IPR011081">
    <property type="entry name" value="Big_4"/>
</dbReference>
<dbReference type="AlphaFoldDB" id="A0A318EUF0"/>
<dbReference type="Pfam" id="PF07532">
    <property type="entry name" value="Big_4"/>
    <property type="match status" value="1"/>
</dbReference>
<protein>
    <submittedName>
        <fullName evidence="6">GH43 family beta-xylosidase</fullName>
    </submittedName>
</protein>
<keyword evidence="4" id="KW-0326">Glycosidase</keyword>
<reference evidence="6 7" key="1">
    <citation type="submission" date="2018-05" db="EMBL/GenBank/DDBJ databases">
        <title>Genomic Encyclopedia of Type Strains, Phase IV (KMG-IV): sequencing the most valuable type-strain genomes for metagenomic binning, comparative biology and taxonomic classification.</title>
        <authorList>
            <person name="Goeker M."/>
        </authorList>
    </citation>
    <scope>NUCLEOTIDE SEQUENCE [LARGE SCALE GENOMIC DNA]</scope>
    <source>
        <strain evidence="6 7">DSM 28816</strain>
    </source>
</reference>
<evidence type="ECO:0000256" key="1">
    <source>
        <dbReference type="ARBA" id="ARBA00009865"/>
    </source>
</evidence>
<evidence type="ECO:0000313" key="6">
    <source>
        <dbReference type="EMBL" id="PXV93343.1"/>
    </source>
</evidence>
<keyword evidence="2" id="KW-0732">Signal</keyword>
<gene>
    <name evidence="6" type="ORF">C8E03_102111</name>
</gene>
<dbReference type="EMBL" id="QICS01000002">
    <property type="protein sequence ID" value="PXV93343.1"/>
    <property type="molecule type" value="Genomic_DNA"/>
</dbReference>
<evidence type="ECO:0000256" key="3">
    <source>
        <dbReference type="ARBA" id="ARBA00022801"/>
    </source>
</evidence>
<comment type="caution">
    <text evidence="6">The sequence shown here is derived from an EMBL/GenBank/DDBJ whole genome shotgun (WGS) entry which is preliminary data.</text>
</comment>
<dbReference type="InterPro" id="IPR000801">
    <property type="entry name" value="Esterase-like"/>
</dbReference>
<dbReference type="Gene3D" id="3.40.50.1820">
    <property type="entry name" value="alpha/beta hydrolase"/>
    <property type="match status" value="1"/>
</dbReference>
<dbReference type="PANTHER" id="PTHR43817:SF1">
    <property type="entry name" value="HYDROLASE, FAMILY 43, PUTATIVE (AFU_ORTHOLOGUE AFUA_3G01660)-RELATED"/>
    <property type="match status" value="1"/>
</dbReference>
<dbReference type="Proteomes" id="UP000247523">
    <property type="component" value="Unassembled WGS sequence"/>
</dbReference>
<dbReference type="InterPro" id="IPR023296">
    <property type="entry name" value="Glyco_hydro_beta-prop_sf"/>
</dbReference>